<keyword evidence="3" id="KW-1185">Reference proteome</keyword>
<dbReference type="PANTHER" id="PTHR42912">
    <property type="entry name" value="METHYLTRANSFERASE"/>
    <property type="match status" value="1"/>
</dbReference>
<keyword evidence="2" id="KW-0489">Methyltransferase</keyword>
<dbReference type="InterPro" id="IPR029063">
    <property type="entry name" value="SAM-dependent_MTases_sf"/>
</dbReference>
<organism evidence="2 3">
    <name type="scientific">Hymenobacter antarcticus</name>
    <dbReference type="NCBI Taxonomy" id="486270"/>
    <lineage>
        <taxon>Bacteria</taxon>
        <taxon>Pseudomonadati</taxon>
        <taxon>Bacteroidota</taxon>
        <taxon>Cytophagia</taxon>
        <taxon>Cytophagales</taxon>
        <taxon>Hymenobacteraceae</taxon>
        <taxon>Hymenobacter</taxon>
    </lineage>
</organism>
<dbReference type="GO" id="GO:0032259">
    <property type="term" value="P:methylation"/>
    <property type="evidence" value="ECO:0007669"/>
    <property type="project" value="UniProtKB-KW"/>
</dbReference>
<evidence type="ECO:0000313" key="3">
    <source>
        <dbReference type="Proteomes" id="UP001501556"/>
    </source>
</evidence>
<sequence>MSSDLLLSRSVAALNAPTAAVPSASGRRYAPVRVRALFDAMAATYGFAPWLSGGLLGRWRRQLVAGLPVPAPGQPVAVVDLMAGGADLWPALRRRLGSGLHLTAVDFSVPMLARAARHAAGADLVLWPADALATGLPAGSAHVVTSAFGLKTLAPAAYPALAQEAARLLRPGGRLVLLEVALPARGWLRRLLPAYLAILLPVATWLCPAAAVHAALAGYLRRGPDLAALRQALRRAGFGQLRQQRLWPGCAVLLTAERIARPPR</sequence>
<dbReference type="RefSeq" id="WP_345122313.1">
    <property type="nucleotide sequence ID" value="NZ_BAABDI010000006.1"/>
</dbReference>
<dbReference type="InterPro" id="IPR050508">
    <property type="entry name" value="Methyltransf_Superfamily"/>
</dbReference>
<gene>
    <name evidence="2" type="primary">ubiE_2</name>
    <name evidence="2" type="ORF">GCM10022407_13150</name>
</gene>
<keyword evidence="2" id="KW-0808">Transferase</keyword>
<keyword evidence="1" id="KW-1133">Transmembrane helix</keyword>
<comment type="caution">
    <text evidence="2">The sequence shown here is derived from an EMBL/GenBank/DDBJ whole genome shotgun (WGS) entry which is preliminary data.</text>
</comment>
<evidence type="ECO:0000256" key="1">
    <source>
        <dbReference type="SAM" id="Phobius"/>
    </source>
</evidence>
<evidence type="ECO:0000313" key="2">
    <source>
        <dbReference type="EMBL" id="GAA3968427.1"/>
    </source>
</evidence>
<dbReference type="SUPFAM" id="SSF53335">
    <property type="entry name" value="S-adenosyl-L-methionine-dependent methyltransferases"/>
    <property type="match status" value="1"/>
</dbReference>
<reference evidence="3" key="1">
    <citation type="journal article" date="2019" name="Int. J. Syst. Evol. Microbiol.">
        <title>The Global Catalogue of Microorganisms (GCM) 10K type strain sequencing project: providing services to taxonomists for standard genome sequencing and annotation.</title>
        <authorList>
            <consortium name="The Broad Institute Genomics Platform"/>
            <consortium name="The Broad Institute Genome Sequencing Center for Infectious Disease"/>
            <person name="Wu L."/>
            <person name="Ma J."/>
        </authorList>
    </citation>
    <scope>NUCLEOTIDE SEQUENCE [LARGE SCALE GENOMIC DNA]</scope>
    <source>
        <strain evidence="3">JCM 17217</strain>
    </source>
</reference>
<dbReference type="Pfam" id="PF01209">
    <property type="entry name" value="Ubie_methyltran"/>
    <property type="match status" value="1"/>
</dbReference>
<proteinExistence type="predicted"/>
<dbReference type="Proteomes" id="UP001501556">
    <property type="component" value="Unassembled WGS sequence"/>
</dbReference>
<name>A0ABP7PN35_9BACT</name>
<keyword evidence="1" id="KW-0812">Transmembrane</keyword>
<dbReference type="Gene3D" id="3.40.50.150">
    <property type="entry name" value="Vaccinia Virus protein VP39"/>
    <property type="match status" value="1"/>
</dbReference>
<dbReference type="GO" id="GO:0008168">
    <property type="term" value="F:methyltransferase activity"/>
    <property type="evidence" value="ECO:0007669"/>
    <property type="project" value="UniProtKB-KW"/>
</dbReference>
<accession>A0ABP7PN35</accession>
<dbReference type="EMBL" id="BAABDI010000006">
    <property type="protein sequence ID" value="GAA3968427.1"/>
    <property type="molecule type" value="Genomic_DNA"/>
</dbReference>
<keyword evidence="1" id="KW-0472">Membrane</keyword>
<feature type="transmembrane region" description="Helical" evidence="1">
    <location>
        <begin position="194"/>
        <end position="220"/>
    </location>
</feature>
<protein>
    <submittedName>
        <fullName evidence="2">Bifunctional demethylmenaquinone methyltransferase/2-methoxy-6-polyprenyl-1,4-benzoquinol methylase UbiE</fullName>
    </submittedName>
</protein>